<dbReference type="GO" id="GO:0031934">
    <property type="term" value="C:mating-type region heterochromatin"/>
    <property type="evidence" value="ECO:0007669"/>
    <property type="project" value="TreeGrafter"/>
</dbReference>
<name>A0A165NTC4_9AGAM</name>
<feature type="region of interest" description="Disordered" evidence="1">
    <location>
        <begin position="609"/>
        <end position="664"/>
    </location>
</feature>
<dbReference type="PANTHER" id="PTHR38046">
    <property type="entry name" value="CRYPTIC LOCI REGULATOR 2"/>
    <property type="match status" value="1"/>
</dbReference>
<dbReference type="OrthoDB" id="2421327at2759"/>
<feature type="region of interest" description="Disordered" evidence="1">
    <location>
        <begin position="285"/>
        <end position="317"/>
    </location>
</feature>
<proteinExistence type="predicted"/>
<dbReference type="STRING" id="1314782.A0A165NTC4"/>
<sequence length="821" mass="91321">MSTHRSLSGHHQIPENPTWIEITRSDGDPGRWPQNNTEVVDHEGHVNFMRPVDLNESTSIGWRKNLGANLAKKLGMPDGPQYVLKDWPAGYKFFDHNKGPQAAPRHDPYLIGSKNATRFRSVPEFLPHALWLMQDPTLDKANCGCKYCTKGTQRPISESLGLSSPRASRSALFSQSPSPSGRLPKPPRAPRLQRESEVKRTVPYTAIRRAPIPAKRTDSHEPRQSMSRDRANDLANAYSAVEPKRQYRVGELVWCALDPPIWGKSDMSSIYYWPGIIEDTRLKSKPLPLPIQDHPNGQNGVDHSNHSTSPHADQSHSSLPELRWDIQQWFVHKIKLVGIAQELFAMEHSVLPYLAYIPSYDLMLALHDTPITPSDIAPDKIQAFNPFPSNGSQNRVAFTDAVAPYSLALQIAFSLSRYFTPTDEWDFTMTLIPVESPGNPNATSPWPTWPPEGNVSGPSNVPPTELHSLSTRMQGPSVPVSPAKPYTQTRYQGLWWGPERIWVDDLVRLKVARRQIAPQGTDMILPPSGPGPATEEYLAARKAEAEEHGMGVDLTVFPMHAIGAHGRGVFMKLQGLFVVDVSSEGSKLKKEMRACGMLYEFADEDWQDPNALQSSADKGKGKAKEVDEEPLHVSSMDQDGPSYLPGPSPLKPPPLPNPAPSVPLRDTAASVLNEALPSAEIHTAASSNSDVQPPLLTTSYPLPLAPIKYKFRPILPPGYEVVVPLSLLAGRYYPRIGTHPQAYLNADRVRRTSNDDTLFEHFNGVSSLEGITAGYYNAVEPTKWKPNRLIMLRDADAEGRFDTNKQWQQKLQQPEDAMIVD</sequence>
<dbReference type="GO" id="GO:0030466">
    <property type="term" value="P:silent mating-type cassette heterochromatin formation"/>
    <property type="evidence" value="ECO:0007669"/>
    <property type="project" value="TreeGrafter"/>
</dbReference>
<evidence type="ECO:0000313" key="3">
    <source>
        <dbReference type="EMBL" id="KZT20081.1"/>
    </source>
</evidence>
<evidence type="ECO:0000256" key="1">
    <source>
        <dbReference type="SAM" id="MobiDB-lite"/>
    </source>
</evidence>
<feature type="compositionally biased region" description="Pro residues" evidence="1">
    <location>
        <begin position="644"/>
        <end position="661"/>
    </location>
</feature>
<feature type="compositionally biased region" description="Polar residues" evidence="1">
    <location>
        <begin position="156"/>
        <end position="179"/>
    </location>
</feature>
<dbReference type="PANTHER" id="PTHR38046:SF1">
    <property type="entry name" value="CRYPTIC LOCI REGULATOR 2"/>
    <property type="match status" value="1"/>
</dbReference>
<dbReference type="GO" id="GO:0033553">
    <property type="term" value="C:rDNA heterochromatin"/>
    <property type="evidence" value="ECO:0007669"/>
    <property type="project" value="TreeGrafter"/>
</dbReference>
<feature type="domain" description="Cryptic loci regulator 2 N-terminal" evidence="2">
    <location>
        <begin position="82"/>
        <end position="148"/>
    </location>
</feature>
<accession>A0A165NTC4</accession>
<feature type="compositionally biased region" description="Basic and acidic residues" evidence="1">
    <location>
        <begin position="215"/>
        <end position="229"/>
    </location>
</feature>
<evidence type="ECO:0000259" key="2">
    <source>
        <dbReference type="Pfam" id="PF16761"/>
    </source>
</evidence>
<evidence type="ECO:0000313" key="4">
    <source>
        <dbReference type="Proteomes" id="UP000076761"/>
    </source>
</evidence>
<dbReference type="GO" id="GO:0070824">
    <property type="term" value="C:SHREC complex"/>
    <property type="evidence" value="ECO:0007669"/>
    <property type="project" value="InterPro"/>
</dbReference>
<reference evidence="3 4" key="1">
    <citation type="journal article" date="2016" name="Mol. Biol. Evol.">
        <title>Comparative Genomics of Early-Diverging Mushroom-Forming Fungi Provides Insights into the Origins of Lignocellulose Decay Capabilities.</title>
        <authorList>
            <person name="Nagy L.G."/>
            <person name="Riley R."/>
            <person name="Tritt A."/>
            <person name="Adam C."/>
            <person name="Daum C."/>
            <person name="Floudas D."/>
            <person name="Sun H."/>
            <person name="Yadav J.S."/>
            <person name="Pangilinan J."/>
            <person name="Larsson K.H."/>
            <person name="Matsuura K."/>
            <person name="Barry K."/>
            <person name="Labutti K."/>
            <person name="Kuo R."/>
            <person name="Ohm R.A."/>
            <person name="Bhattacharya S.S."/>
            <person name="Shirouzu T."/>
            <person name="Yoshinaga Y."/>
            <person name="Martin F.M."/>
            <person name="Grigoriev I.V."/>
            <person name="Hibbett D.S."/>
        </authorList>
    </citation>
    <scope>NUCLEOTIDE SEQUENCE [LARGE SCALE GENOMIC DNA]</scope>
    <source>
        <strain evidence="3 4">HHB14362 ss-1</strain>
    </source>
</reference>
<organism evidence="3 4">
    <name type="scientific">Neolentinus lepideus HHB14362 ss-1</name>
    <dbReference type="NCBI Taxonomy" id="1314782"/>
    <lineage>
        <taxon>Eukaryota</taxon>
        <taxon>Fungi</taxon>
        <taxon>Dikarya</taxon>
        <taxon>Basidiomycota</taxon>
        <taxon>Agaricomycotina</taxon>
        <taxon>Agaricomycetes</taxon>
        <taxon>Gloeophyllales</taxon>
        <taxon>Gloeophyllaceae</taxon>
        <taxon>Neolentinus</taxon>
    </lineage>
</organism>
<feature type="region of interest" description="Disordered" evidence="1">
    <location>
        <begin position="156"/>
        <end position="229"/>
    </location>
</feature>
<dbReference type="Pfam" id="PF16761">
    <property type="entry name" value="Clr2_transil"/>
    <property type="match status" value="1"/>
</dbReference>
<dbReference type="InterPro" id="IPR031915">
    <property type="entry name" value="Clr2_N"/>
</dbReference>
<dbReference type="AlphaFoldDB" id="A0A165NTC4"/>
<dbReference type="Proteomes" id="UP000076761">
    <property type="component" value="Unassembled WGS sequence"/>
</dbReference>
<dbReference type="EMBL" id="KV425626">
    <property type="protein sequence ID" value="KZT20081.1"/>
    <property type="molecule type" value="Genomic_DNA"/>
</dbReference>
<feature type="compositionally biased region" description="Basic and acidic residues" evidence="1">
    <location>
        <begin position="617"/>
        <end position="631"/>
    </location>
</feature>
<protein>
    <recommendedName>
        <fullName evidence="2">Cryptic loci regulator 2 N-terminal domain-containing protein</fullName>
    </recommendedName>
</protein>
<keyword evidence="4" id="KW-1185">Reference proteome</keyword>
<dbReference type="InterPro" id="IPR038986">
    <property type="entry name" value="Clr2"/>
</dbReference>
<dbReference type="InParanoid" id="A0A165NTC4"/>
<feature type="compositionally biased region" description="Polar residues" evidence="1">
    <location>
        <begin position="295"/>
        <end position="317"/>
    </location>
</feature>
<gene>
    <name evidence="3" type="ORF">NEOLEDRAFT_1076332</name>
</gene>